<dbReference type="CDD" id="cd19357">
    <property type="entry name" value="TenA_E_At3g16990-like"/>
    <property type="match status" value="1"/>
</dbReference>
<dbReference type="PANTHER" id="PTHR41813:SF2">
    <property type="entry name" value="REGULATOR PAB1642, PUTATIVE (AFU_ORTHOLOGUE AFUA_3G11955)-RELATED"/>
    <property type="match status" value="1"/>
</dbReference>
<protein>
    <submittedName>
        <fullName evidence="2">Heme oxygenase-like protein</fullName>
    </submittedName>
</protein>
<evidence type="ECO:0000259" key="1">
    <source>
        <dbReference type="Pfam" id="PF03070"/>
    </source>
</evidence>
<evidence type="ECO:0000313" key="2">
    <source>
        <dbReference type="EMBL" id="KZO99277.1"/>
    </source>
</evidence>
<dbReference type="InterPro" id="IPR016084">
    <property type="entry name" value="Haem_Oase-like_multi-hlx"/>
</dbReference>
<proteinExistence type="predicted"/>
<reference evidence="2 3" key="1">
    <citation type="journal article" date="2016" name="Mol. Biol. Evol.">
        <title>Comparative Genomics of Early-Diverging Mushroom-Forming Fungi Provides Insights into the Origins of Lignocellulose Decay Capabilities.</title>
        <authorList>
            <person name="Nagy L.G."/>
            <person name="Riley R."/>
            <person name="Tritt A."/>
            <person name="Adam C."/>
            <person name="Daum C."/>
            <person name="Floudas D."/>
            <person name="Sun H."/>
            <person name="Yadav J.S."/>
            <person name="Pangilinan J."/>
            <person name="Larsson K.H."/>
            <person name="Matsuura K."/>
            <person name="Barry K."/>
            <person name="Labutti K."/>
            <person name="Kuo R."/>
            <person name="Ohm R.A."/>
            <person name="Bhattacharya S.S."/>
            <person name="Shirouzu T."/>
            <person name="Yoshinaga Y."/>
            <person name="Martin F.M."/>
            <person name="Grigoriev I.V."/>
            <person name="Hibbett D.S."/>
        </authorList>
    </citation>
    <scope>NUCLEOTIDE SEQUENCE [LARGE SCALE GENOMIC DNA]</scope>
    <source>
        <strain evidence="2 3">TUFC12733</strain>
    </source>
</reference>
<dbReference type="OrthoDB" id="37730at2759"/>
<dbReference type="EMBL" id="KV417272">
    <property type="protein sequence ID" value="KZO99277.1"/>
    <property type="molecule type" value="Genomic_DNA"/>
</dbReference>
<dbReference type="Pfam" id="PF03070">
    <property type="entry name" value="TENA_THI-4"/>
    <property type="match status" value="2"/>
</dbReference>
<dbReference type="STRING" id="1330018.A0A167PZB7"/>
<dbReference type="SUPFAM" id="SSF48613">
    <property type="entry name" value="Heme oxygenase-like"/>
    <property type="match status" value="1"/>
</dbReference>
<keyword evidence="3" id="KW-1185">Reference proteome</keyword>
<feature type="domain" description="Thiaminase-2/PQQC" evidence="1">
    <location>
        <begin position="16"/>
        <end position="68"/>
    </location>
</feature>
<evidence type="ECO:0000313" key="3">
    <source>
        <dbReference type="Proteomes" id="UP000076738"/>
    </source>
</evidence>
<dbReference type="InterPro" id="IPR053261">
    <property type="entry name" value="Polyketide-peptide_reg"/>
</dbReference>
<organism evidence="2 3">
    <name type="scientific">Calocera viscosa (strain TUFC12733)</name>
    <dbReference type="NCBI Taxonomy" id="1330018"/>
    <lineage>
        <taxon>Eukaryota</taxon>
        <taxon>Fungi</taxon>
        <taxon>Dikarya</taxon>
        <taxon>Basidiomycota</taxon>
        <taxon>Agaricomycotina</taxon>
        <taxon>Dacrymycetes</taxon>
        <taxon>Dacrymycetales</taxon>
        <taxon>Dacrymycetaceae</taxon>
        <taxon>Calocera</taxon>
    </lineage>
</organism>
<gene>
    <name evidence="2" type="ORF">CALVIDRAFT_534254</name>
</gene>
<name>A0A167PZB7_CALVF</name>
<sequence length="240" mass="27279">MSASLTRHLISTFASAYDRATQHAFLKAAGERTLDKQTLSAWLTQDYIYTRGYLKLVGLILSRYTEAPITVRRQLIKLLSTGLSNVSEEQAFFLKQAEDHELDIRAVPAGVKAVLFGEVRPYMLPLPETSAYVDFMVATGTQGTIEEALVLLWATEKCYLEAWTFASQRVKAENPGPAADALDKFIHNWSSPEFRAFVDEIGELVDQLQIPLDKTDQRCERAEGVMYRVLYLEEMFWPRM</sequence>
<dbReference type="AlphaFoldDB" id="A0A167PZB7"/>
<dbReference type="GO" id="GO:0006772">
    <property type="term" value="P:thiamine metabolic process"/>
    <property type="evidence" value="ECO:0007669"/>
    <property type="project" value="UniProtKB-ARBA"/>
</dbReference>
<dbReference type="InterPro" id="IPR004305">
    <property type="entry name" value="Thiaminase-2/PQQC"/>
</dbReference>
<feature type="domain" description="Thiaminase-2/PQQC" evidence="1">
    <location>
        <begin position="125"/>
        <end position="240"/>
    </location>
</feature>
<dbReference type="PANTHER" id="PTHR41813">
    <property type="entry name" value="REGULATOR PAB1642, PUTATIVE (AFU_ORTHOLOGUE AFUA_3G11955)-RELATED"/>
    <property type="match status" value="1"/>
</dbReference>
<accession>A0A167PZB7</accession>
<dbReference type="Gene3D" id="1.20.910.10">
    <property type="entry name" value="Heme oxygenase-like"/>
    <property type="match status" value="1"/>
</dbReference>
<dbReference type="Proteomes" id="UP000076738">
    <property type="component" value="Unassembled WGS sequence"/>
</dbReference>